<name>A0A8S5V1Y9_9CAUD</name>
<protein>
    <submittedName>
        <fullName evidence="1">Uncharacterized protein</fullName>
    </submittedName>
</protein>
<evidence type="ECO:0000313" key="1">
    <source>
        <dbReference type="EMBL" id="DAG00760.1"/>
    </source>
</evidence>
<accession>A0A8S5V1Y9</accession>
<proteinExistence type="predicted"/>
<reference evidence="1" key="1">
    <citation type="journal article" date="2021" name="Proc. Natl. Acad. Sci. U.S.A.">
        <title>A Catalog of Tens of Thousands of Viruses from Human Metagenomes Reveals Hidden Associations with Chronic Diseases.</title>
        <authorList>
            <person name="Tisza M.J."/>
            <person name="Buck C.B."/>
        </authorList>
    </citation>
    <scope>NUCLEOTIDE SEQUENCE</scope>
    <source>
        <strain evidence="1">CtJ2i1</strain>
    </source>
</reference>
<dbReference type="EMBL" id="BK016182">
    <property type="protein sequence ID" value="DAG00760.1"/>
    <property type="molecule type" value="Genomic_DNA"/>
</dbReference>
<sequence>MENRRRFCICYFILSRSQIRIWIFKCIVFYRREI</sequence>
<organism evidence="1">
    <name type="scientific">Myoviridae sp. ctJ2i1</name>
    <dbReference type="NCBI Taxonomy" id="2825079"/>
    <lineage>
        <taxon>Viruses</taxon>
        <taxon>Duplodnaviria</taxon>
        <taxon>Heunggongvirae</taxon>
        <taxon>Uroviricota</taxon>
        <taxon>Caudoviricetes</taxon>
    </lineage>
</organism>